<sequence>MYLMTAGVLQVPHLCRINSKNEKEAIGGRGSSFLSTARKNESGFRYLEPQTAALEVSQWWPSVRAPAKEAFPWLRMAGRPAGRVVMAAEVGLEGGGTPTGLRPDAAMQRTELMPLLDKVLRPGESWYLIDSRWFKQWKKYVGFESWDLYNVGEPNLFPGPVDNSGLFTDSETQTLKEHLIDELDYVLVPTEAWDKLANWYGCMEGQKPIMRKVVEYGLFVKHCKVEVYLLELKLCQYSDPTNFVNFYFSKADTIAVIEKEMRKQFNIPDGKEVRLWNRCTNNTYEQLSKLDSTIQDAELYQGQVVLIEVKNEDGSWPRQFSLTKSCTASSRNLATSSKASASSASPVITNGDSNNSYGLNCSSLGKGGSSFSYSSYNSRESLQSQPGLCGLSNLGNTCFMNSALQCLSNTPPLTDYFLEDKYEAEINQNNPLGMRGEIAEAYAELIKQMWSGRNSHVAPRMFKTQVGRFAPQFSGYQQQDSQELLAFLLDGLHEDLNRVKKKPYLELKDANGRPDSMVAKEAWENHQLRNDSIIVDIFHGLFKSTLVCPKCSKISVTFDPFCYLTLPLPLKKDRSMEVVLVFADPQRKPMQFRIVVPMMGGISDLCDALSKISGIPAENMVVTEVYNHRFQKIFQMDEGLTHIMPKDNIFVYEVCKPTEDSAECVTLSVYFREKKARQSSATPGTVLYGQPLLIAVPKHKLTIDYLYNVILERIGRYVKINLKEEYSDVCLDSDTCNGFTGTAEGDVEEMEHQDSEENKQKIPDAGASQSEDRDEQVEGKQRHKKQLFSFSFVNSNGTSEVNCLTTEGKILKLSSYATVAIDWDSDTRKLLFDEHEAQAFEKYNSMFQSQKKKSSIALRECIELFTTMETLGEHDPWYCPNCKKHQQATKKFDLWSLPRILVVHLKRFSYSRYWRDKLDAVVDFPIRDLNMSEFVGDPAASPYVYDLIAVSNHYGGLGVGHYTAYAKNKLNGKWYYFDDNNVSPASEEQIVTKAAYVLFYQRRDVKLKGSHSFCPSVKPESEECDGMDTN</sequence>
<comment type="function">
    <text evidence="21">Deubiquitinating enzyme that removes conjugated ubiquitin from target proteins. Deubiquitinates PDPK1. Deubiquitinates TRIM21. Deubiquitinates receptor ADORA2A which increases the amount of functional receptor at the cell surface. Deubiquitinates HAS2. Deubiquitinates RHEB in response to EGF signaling, promoting mTORC1 signaling. May regulate mRNA splicing through deubiquitination of the U4 spliceosomal protein PRPF3. This may prevent its recognition by the U5 component PRPF8 thereby destabilizing interactions within the U4/U6.U5 snRNP. May also play a role in the regulation of quality control in the ER.</text>
</comment>
<name>A0AAW1BW41_CROAD</name>
<keyword evidence="6" id="KW-0597">Phosphoprotein</keyword>
<evidence type="ECO:0000256" key="9">
    <source>
        <dbReference type="ARBA" id="ARBA00022737"/>
    </source>
</evidence>
<evidence type="ECO:0000259" key="25">
    <source>
        <dbReference type="PROSITE" id="PS51283"/>
    </source>
</evidence>
<evidence type="ECO:0000256" key="18">
    <source>
        <dbReference type="ARBA" id="ARBA00041731"/>
    </source>
</evidence>
<evidence type="ECO:0000256" key="14">
    <source>
        <dbReference type="ARBA" id="ARBA00022843"/>
    </source>
</evidence>
<dbReference type="Pfam" id="PF14836">
    <property type="entry name" value="Ubiquitin_3"/>
    <property type="match status" value="1"/>
</dbReference>
<dbReference type="EMBL" id="JAOTOJ010000002">
    <property type="protein sequence ID" value="KAK9406355.1"/>
    <property type="molecule type" value="Genomic_DNA"/>
</dbReference>
<dbReference type="FunFam" id="3.30.2230.10:FF:000003">
    <property type="entry name" value="ubiquitin carboxyl-terminal hydrolase 15 isoform X1"/>
    <property type="match status" value="1"/>
</dbReference>
<dbReference type="Pfam" id="PF00443">
    <property type="entry name" value="UCH"/>
    <property type="match status" value="1"/>
</dbReference>
<dbReference type="Gene3D" id="3.10.20.90">
    <property type="entry name" value="Phosphatidylinositol 3-kinase Catalytic Subunit, Chain A, domain 1"/>
    <property type="match status" value="1"/>
</dbReference>
<evidence type="ECO:0000313" key="26">
    <source>
        <dbReference type="EMBL" id="KAK9406355.1"/>
    </source>
</evidence>
<dbReference type="GO" id="GO:0016579">
    <property type="term" value="P:protein deubiquitination"/>
    <property type="evidence" value="ECO:0007669"/>
    <property type="project" value="InterPro"/>
</dbReference>
<dbReference type="PROSITE" id="PS51283">
    <property type="entry name" value="DUSP"/>
    <property type="match status" value="1"/>
</dbReference>
<evidence type="ECO:0000256" key="6">
    <source>
        <dbReference type="ARBA" id="ARBA00022553"/>
    </source>
</evidence>
<dbReference type="GO" id="GO:0005634">
    <property type="term" value="C:nucleus"/>
    <property type="evidence" value="ECO:0007669"/>
    <property type="project" value="UniProtKB-SubCell"/>
</dbReference>
<dbReference type="GO" id="GO:0006508">
    <property type="term" value="P:proteolysis"/>
    <property type="evidence" value="ECO:0007669"/>
    <property type="project" value="UniProtKB-KW"/>
</dbReference>
<evidence type="ECO:0000256" key="2">
    <source>
        <dbReference type="ARBA" id="ARBA00004123"/>
    </source>
</evidence>
<dbReference type="GO" id="GO:0004843">
    <property type="term" value="F:cysteine-type deubiquitinase activity"/>
    <property type="evidence" value="ECO:0007669"/>
    <property type="project" value="UniProtKB-EC"/>
</dbReference>
<evidence type="ECO:0000256" key="17">
    <source>
        <dbReference type="ARBA" id="ARBA00040967"/>
    </source>
</evidence>
<dbReference type="AlphaFoldDB" id="A0AAW1BW41"/>
<dbReference type="PROSITE" id="PS00973">
    <property type="entry name" value="USP_2"/>
    <property type="match status" value="1"/>
</dbReference>
<dbReference type="PANTHER" id="PTHR21646:SF45">
    <property type="entry name" value="UBIQUITIN CARBOXYL-TERMINAL HYDROLASE 4"/>
    <property type="match status" value="1"/>
</dbReference>
<evidence type="ECO:0000256" key="11">
    <source>
        <dbReference type="ARBA" id="ARBA00022801"/>
    </source>
</evidence>
<evidence type="ECO:0000256" key="12">
    <source>
        <dbReference type="ARBA" id="ARBA00022807"/>
    </source>
</evidence>
<comment type="subunit">
    <text evidence="22">Interacts with RB1 (both dephosphorylated and hypophosphorylated forms). Interacts with RBL1 and RBL2. Interacts with ADORA2A (via cytoplasmic C-terminus); the interaction is direct. Interacts with SART3; recruits USP4 to its substrate PRPF3.</text>
</comment>
<evidence type="ECO:0000256" key="8">
    <source>
        <dbReference type="ARBA" id="ARBA00022723"/>
    </source>
</evidence>
<keyword evidence="13" id="KW-0862">Zinc</keyword>
<proteinExistence type="inferred from homology"/>
<keyword evidence="14" id="KW-0832">Ubl conjugation</keyword>
<dbReference type="InterPro" id="IPR038765">
    <property type="entry name" value="Papain-like_cys_pep_sf"/>
</dbReference>
<dbReference type="InterPro" id="IPR006615">
    <property type="entry name" value="Pept_C19_DUSP"/>
</dbReference>
<evidence type="ECO:0000256" key="10">
    <source>
        <dbReference type="ARBA" id="ARBA00022786"/>
    </source>
</evidence>
<accession>A0AAW1BW41</accession>
<dbReference type="Gene3D" id="3.90.70.10">
    <property type="entry name" value="Cysteine proteinases"/>
    <property type="match status" value="2"/>
</dbReference>
<dbReference type="InterPro" id="IPR050185">
    <property type="entry name" value="Ub_carboxyl-term_hydrolase"/>
</dbReference>
<dbReference type="Pfam" id="PF06337">
    <property type="entry name" value="DUSP"/>
    <property type="match status" value="1"/>
</dbReference>
<comment type="catalytic activity">
    <reaction evidence="1">
        <text>Thiol-dependent hydrolysis of ester, thioester, amide, peptide and isopeptide bonds formed by the C-terminal Gly of ubiquitin (a 76-residue protein attached to proteins as an intracellular targeting signal).</text>
        <dbReference type="EC" id="3.4.19.12"/>
    </reaction>
</comment>
<evidence type="ECO:0000256" key="1">
    <source>
        <dbReference type="ARBA" id="ARBA00000707"/>
    </source>
</evidence>
<evidence type="ECO:0000256" key="5">
    <source>
        <dbReference type="ARBA" id="ARBA00022490"/>
    </source>
</evidence>
<evidence type="ECO:0000256" key="21">
    <source>
        <dbReference type="ARBA" id="ARBA00045453"/>
    </source>
</evidence>
<dbReference type="InterPro" id="IPR028135">
    <property type="entry name" value="Ub_USP-typ"/>
</dbReference>
<feature type="region of interest" description="Disordered" evidence="23">
    <location>
        <begin position="748"/>
        <end position="780"/>
    </location>
</feature>
<dbReference type="GO" id="GO:0046872">
    <property type="term" value="F:metal ion binding"/>
    <property type="evidence" value="ECO:0007669"/>
    <property type="project" value="UniProtKB-KW"/>
</dbReference>
<comment type="subcellular location">
    <subcellularLocation>
        <location evidence="3">Cytoplasm</location>
    </subcellularLocation>
    <subcellularLocation>
        <location evidence="2">Nucleus</location>
    </subcellularLocation>
</comment>
<evidence type="ECO:0000256" key="3">
    <source>
        <dbReference type="ARBA" id="ARBA00004496"/>
    </source>
</evidence>
<evidence type="ECO:0000259" key="24">
    <source>
        <dbReference type="PROSITE" id="PS50235"/>
    </source>
</evidence>
<keyword evidence="15" id="KW-0539">Nucleus</keyword>
<dbReference type="GO" id="GO:0005737">
    <property type="term" value="C:cytoplasm"/>
    <property type="evidence" value="ECO:0007669"/>
    <property type="project" value="UniProtKB-SubCell"/>
</dbReference>
<evidence type="ECO:0000256" key="13">
    <source>
        <dbReference type="ARBA" id="ARBA00022833"/>
    </source>
</evidence>
<evidence type="ECO:0000256" key="19">
    <source>
        <dbReference type="ARBA" id="ARBA00042237"/>
    </source>
</evidence>
<feature type="domain" description="DUSP" evidence="25">
    <location>
        <begin position="103"/>
        <end position="214"/>
    </location>
</feature>
<dbReference type="CDD" id="cd02674">
    <property type="entry name" value="Peptidase_C19R"/>
    <property type="match status" value="1"/>
</dbReference>
<dbReference type="PROSITE" id="PS50235">
    <property type="entry name" value="USP_3"/>
    <property type="match status" value="1"/>
</dbReference>
<dbReference type="InterPro" id="IPR018200">
    <property type="entry name" value="USP_CS"/>
</dbReference>
<dbReference type="SMART" id="SM00695">
    <property type="entry name" value="DUSP"/>
    <property type="match status" value="1"/>
</dbReference>
<protein>
    <recommendedName>
        <fullName evidence="17">Ubiquitin carboxyl-terminal hydrolase 4</fullName>
        <ecNumber evidence="4">3.4.19.12</ecNumber>
    </recommendedName>
    <alternativeName>
        <fullName evidence="19">Deubiquitinating enzyme 4</fullName>
    </alternativeName>
    <alternativeName>
        <fullName evidence="18">Ubiquitin thioesterase 4</fullName>
    </alternativeName>
    <alternativeName>
        <fullName evidence="20">Ubiquitin-specific-processing protease 4</fullName>
    </alternativeName>
</protein>
<dbReference type="InterPro" id="IPR028889">
    <property type="entry name" value="USP"/>
</dbReference>
<keyword evidence="12" id="KW-0788">Thiol protease</keyword>
<feature type="compositionally biased region" description="Basic and acidic residues" evidence="23">
    <location>
        <begin position="750"/>
        <end position="762"/>
    </location>
</feature>
<reference evidence="26 27" key="1">
    <citation type="journal article" date="2024" name="Proc. Natl. Acad. Sci. U.S.A.">
        <title>The genetic regulatory architecture and epigenomic basis for age-related changes in rattlesnake venom.</title>
        <authorList>
            <person name="Hogan M.P."/>
            <person name="Holding M.L."/>
            <person name="Nystrom G.S."/>
            <person name="Colston T.J."/>
            <person name="Bartlett D.A."/>
            <person name="Mason A.J."/>
            <person name="Ellsworth S.A."/>
            <person name="Rautsaw R.M."/>
            <person name="Lawrence K.C."/>
            <person name="Strickland J.L."/>
            <person name="He B."/>
            <person name="Fraser P."/>
            <person name="Margres M.J."/>
            <person name="Gilbert D.M."/>
            <person name="Gibbs H.L."/>
            <person name="Parkinson C.L."/>
            <person name="Rokyta D.R."/>
        </authorList>
    </citation>
    <scope>NUCLEOTIDE SEQUENCE [LARGE SCALE GENOMIC DNA]</scope>
    <source>
        <strain evidence="26">DRR0105</strain>
    </source>
</reference>
<evidence type="ECO:0000256" key="16">
    <source>
        <dbReference type="ARBA" id="ARBA00037971"/>
    </source>
</evidence>
<keyword evidence="7" id="KW-0645">Protease</keyword>
<evidence type="ECO:0000256" key="4">
    <source>
        <dbReference type="ARBA" id="ARBA00012759"/>
    </source>
</evidence>
<evidence type="ECO:0000256" key="15">
    <source>
        <dbReference type="ARBA" id="ARBA00023242"/>
    </source>
</evidence>
<evidence type="ECO:0000256" key="22">
    <source>
        <dbReference type="ARBA" id="ARBA00046862"/>
    </source>
</evidence>
<dbReference type="InterPro" id="IPR035927">
    <property type="entry name" value="DUSP-like_sf"/>
</dbReference>
<evidence type="ECO:0000313" key="27">
    <source>
        <dbReference type="Proteomes" id="UP001474421"/>
    </source>
</evidence>
<dbReference type="EC" id="3.4.19.12" evidence="4"/>
<dbReference type="Gene3D" id="3.30.2230.10">
    <property type="entry name" value="DUSP-like"/>
    <property type="match status" value="1"/>
</dbReference>
<dbReference type="Proteomes" id="UP001474421">
    <property type="component" value="Unassembled WGS sequence"/>
</dbReference>
<keyword evidence="5" id="KW-0963">Cytoplasm</keyword>
<keyword evidence="8" id="KW-0479">Metal-binding</keyword>
<evidence type="ECO:0000256" key="7">
    <source>
        <dbReference type="ARBA" id="ARBA00022670"/>
    </source>
</evidence>
<dbReference type="SUPFAM" id="SSF54001">
    <property type="entry name" value="Cysteine proteinases"/>
    <property type="match status" value="1"/>
</dbReference>
<evidence type="ECO:0000256" key="20">
    <source>
        <dbReference type="ARBA" id="ARBA00042735"/>
    </source>
</evidence>
<comment type="similarity">
    <text evidence="16">Belongs to the peptidase C19 family. USP4 subfamily.</text>
</comment>
<dbReference type="InterPro" id="IPR001394">
    <property type="entry name" value="Peptidase_C19_UCH"/>
</dbReference>
<keyword evidence="11 26" id="KW-0378">Hydrolase</keyword>
<organism evidence="26 27">
    <name type="scientific">Crotalus adamanteus</name>
    <name type="common">Eastern diamondback rattlesnake</name>
    <dbReference type="NCBI Taxonomy" id="8729"/>
    <lineage>
        <taxon>Eukaryota</taxon>
        <taxon>Metazoa</taxon>
        <taxon>Chordata</taxon>
        <taxon>Craniata</taxon>
        <taxon>Vertebrata</taxon>
        <taxon>Euteleostomi</taxon>
        <taxon>Lepidosauria</taxon>
        <taxon>Squamata</taxon>
        <taxon>Bifurcata</taxon>
        <taxon>Unidentata</taxon>
        <taxon>Episquamata</taxon>
        <taxon>Toxicofera</taxon>
        <taxon>Serpentes</taxon>
        <taxon>Colubroidea</taxon>
        <taxon>Viperidae</taxon>
        <taxon>Crotalinae</taxon>
        <taxon>Crotalus</taxon>
    </lineage>
</organism>
<gene>
    <name evidence="26" type="ORF">NXF25_005129</name>
</gene>
<evidence type="ECO:0000256" key="23">
    <source>
        <dbReference type="SAM" id="MobiDB-lite"/>
    </source>
</evidence>
<dbReference type="SUPFAM" id="SSF143791">
    <property type="entry name" value="DUSP-like"/>
    <property type="match status" value="1"/>
</dbReference>
<dbReference type="PANTHER" id="PTHR21646">
    <property type="entry name" value="UBIQUITIN CARBOXYL-TERMINAL HYDROLASE"/>
    <property type="match status" value="1"/>
</dbReference>
<keyword evidence="27" id="KW-1185">Reference proteome</keyword>
<dbReference type="PROSITE" id="PS00972">
    <property type="entry name" value="USP_1"/>
    <property type="match status" value="1"/>
</dbReference>
<keyword evidence="10" id="KW-0833">Ubl conjugation pathway</keyword>
<dbReference type="FunFam" id="3.90.70.10:FF:000013">
    <property type="entry name" value="ubiquitin carboxyl-terminal hydrolase 15 isoform X1"/>
    <property type="match status" value="1"/>
</dbReference>
<feature type="domain" description="USP" evidence="24">
    <location>
        <begin position="389"/>
        <end position="1003"/>
    </location>
</feature>
<comment type="caution">
    <text evidence="26">The sequence shown here is derived from an EMBL/GenBank/DDBJ whole genome shotgun (WGS) entry which is preliminary data.</text>
</comment>
<keyword evidence="9" id="KW-0677">Repeat</keyword>